<protein>
    <recommendedName>
        <fullName evidence="8">Trehalose import ATP-binding protein SugC</fullName>
    </recommendedName>
    <alternativeName>
        <fullName evidence="10">Nucleotide-binding domain of SugABC transporter</fullName>
    </alternativeName>
    <alternativeName>
        <fullName evidence="9">SugABC transporter ATPase SugC</fullName>
    </alternativeName>
</protein>
<name>A0A7G7CS79_9CORY</name>
<evidence type="ECO:0000256" key="4">
    <source>
        <dbReference type="ARBA" id="ARBA00022840"/>
    </source>
</evidence>
<evidence type="ECO:0000256" key="2">
    <source>
        <dbReference type="ARBA" id="ARBA00022448"/>
    </source>
</evidence>
<dbReference type="AlphaFoldDB" id="A0A7G7CS79"/>
<evidence type="ECO:0000256" key="9">
    <source>
        <dbReference type="ARBA" id="ARBA00080647"/>
    </source>
</evidence>
<dbReference type="SUPFAM" id="SSF52540">
    <property type="entry name" value="P-loop containing nucleoside triphosphate hydrolases"/>
    <property type="match status" value="1"/>
</dbReference>
<dbReference type="Pfam" id="PF08402">
    <property type="entry name" value="TOBE_2"/>
    <property type="match status" value="1"/>
</dbReference>
<comment type="subunit">
    <text evidence="7">Monomer. Homodimerizes in the presence of ATP. The complex is composed of two ATP-binding proteins (SugC), two transmembrane proteins (SugA and SugB) and a solute-binding protein (LpqY).</text>
</comment>
<evidence type="ECO:0000313" key="12">
    <source>
        <dbReference type="EMBL" id="QNE90445.1"/>
    </source>
</evidence>
<dbReference type="SMART" id="SM00382">
    <property type="entry name" value="AAA"/>
    <property type="match status" value="1"/>
</dbReference>
<evidence type="ECO:0000256" key="10">
    <source>
        <dbReference type="ARBA" id="ARBA00082626"/>
    </source>
</evidence>
<proteinExistence type="predicted"/>
<dbReference type="InterPro" id="IPR027417">
    <property type="entry name" value="P-loop_NTPase"/>
</dbReference>
<dbReference type="PROSITE" id="PS50893">
    <property type="entry name" value="ABC_TRANSPORTER_2"/>
    <property type="match status" value="1"/>
</dbReference>
<dbReference type="Pfam" id="PF00005">
    <property type="entry name" value="ABC_tran"/>
    <property type="match status" value="1"/>
</dbReference>
<dbReference type="PANTHER" id="PTHR42781">
    <property type="entry name" value="SPERMIDINE/PUTRESCINE IMPORT ATP-BINDING PROTEIN POTA"/>
    <property type="match status" value="1"/>
</dbReference>
<keyword evidence="4 12" id="KW-0067">ATP-binding</keyword>
<evidence type="ECO:0000313" key="13">
    <source>
        <dbReference type="Proteomes" id="UP000515743"/>
    </source>
</evidence>
<evidence type="ECO:0000256" key="5">
    <source>
        <dbReference type="ARBA" id="ARBA00050305"/>
    </source>
</evidence>
<dbReference type="InterPro" id="IPR003439">
    <property type="entry name" value="ABC_transporter-like_ATP-bd"/>
</dbReference>
<dbReference type="GO" id="GO:0016887">
    <property type="term" value="F:ATP hydrolysis activity"/>
    <property type="evidence" value="ECO:0007669"/>
    <property type="project" value="InterPro"/>
</dbReference>
<dbReference type="KEGG" id="cik:H0194_01985"/>
<evidence type="ECO:0000256" key="3">
    <source>
        <dbReference type="ARBA" id="ARBA00022741"/>
    </source>
</evidence>
<dbReference type="Proteomes" id="UP000515743">
    <property type="component" value="Chromosome"/>
</dbReference>
<dbReference type="PANTHER" id="PTHR42781:SF4">
    <property type="entry name" value="SPERMIDINE_PUTRESCINE IMPORT ATP-BINDING PROTEIN POTA"/>
    <property type="match status" value="1"/>
</dbReference>
<accession>A0A7G7CS79</accession>
<dbReference type="InterPro" id="IPR050093">
    <property type="entry name" value="ABC_SmlMolc_Importer"/>
</dbReference>
<dbReference type="InterPro" id="IPR003593">
    <property type="entry name" value="AAA+_ATPase"/>
</dbReference>
<evidence type="ECO:0000256" key="1">
    <source>
        <dbReference type="ARBA" id="ARBA00004515"/>
    </source>
</evidence>
<dbReference type="PROSITE" id="PS00211">
    <property type="entry name" value="ABC_TRANSPORTER_1"/>
    <property type="match status" value="1"/>
</dbReference>
<evidence type="ECO:0000256" key="8">
    <source>
        <dbReference type="ARBA" id="ARBA00072105"/>
    </source>
</evidence>
<organism evidence="12 13">
    <name type="scientific">Corynebacterium incognita</name>
    <dbReference type="NCBI Taxonomy" id="2754725"/>
    <lineage>
        <taxon>Bacteria</taxon>
        <taxon>Bacillati</taxon>
        <taxon>Actinomycetota</taxon>
        <taxon>Actinomycetes</taxon>
        <taxon>Mycobacteriales</taxon>
        <taxon>Corynebacteriaceae</taxon>
        <taxon>Corynebacterium</taxon>
    </lineage>
</organism>
<dbReference type="Gene3D" id="3.40.50.300">
    <property type="entry name" value="P-loop containing nucleotide triphosphate hydrolases"/>
    <property type="match status" value="1"/>
</dbReference>
<dbReference type="EMBL" id="CP059404">
    <property type="protein sequence ID" value="QNE90445.1"/>
    <property type="molecule type" value="Genomic_DNA"/>
</dbReference>
<dbReference type="GO" id="GO:0140359">
    <property type="term" value="F:ABC-type transporter activity"/>
    <property type="evidence" value="ECO:0007669"/>
    <property type="project" value="UniProtKB-ARBA"/>
</dbReference>
<sequence length="326" mass="34987">MTGAAVFLENVSRVFPDGTGLQPTTLDIDPGEFVSILGPSGCGKSTLLRCIAGLETPDTGTINLGDRTVFASESKTNVAVNQRGFSMVFQDLALWPHMSVAQNVEFPLTVQTPRMSATERKAKVQQALDMVSISAKAAARPHELSGGQQQRVAIARALVSNPDLLLLDEPLSALDAALRVQIRAELMQLSSDLGLTMIYVTHDQHEALAMSDRVVVMNDGRVHQFASPVEIYESPTDTFVGDFVGTMNRHSSGLALRPEACVVSQQGQLPQDYNAPAAFHGTVLNSQYVGGRYQIRCTVEGAADPWLVYAEQAFSAGDSILVAPAT</sequence>
<feature type="domain" description="ABC transporter" evidence="11">
    <location>
        <begin position="6"/>
        <end position="244"/>
    </location>
</feature>
<dbReference type="FunFam" id="3.40.50.300:FF:000042">
    <property type="entry name" value="Maltose/maltodextrin ABC transporter, ATP-binding protein"/>
    <property type="match status" value="1"/>
</dbReference>
<gene>
    <name evidence="12" type="ORF">H0194_01985</name>
</gene>
<comment type="catalytic activity">
    <reaction evidence="5">
        <text>alpha,alpha-trehalose(out) + ATP + H2O = alpha,alpha-trehalose(in) + ADP + phosphate + H(+)</text>
        <dbReference type="Rhea" id="RHEA:75203"/>
        <dbReference type="ChEBI" id="CHEBI:15377"/>
        <dbReference type="ChEBI" id="CHEBI:15378"/>
        <dbReference type="ChEBI" id="CHEBI:16551"/>
        <dbReference type="ChEBI" id="CHEBI:30616"/>
        <dbReference type="ChEBI" id="CHEBI:43474"/>
        <dbReference type="ChEBI" id="CHEBI:456216"/>
    </reaction>
</comment>
<evidence type="ECO:0000259" key="11">
    <source>
        <dbReference type="PROSITE" id="PS50893"/>
    </source>
</evidence>
<comment type="function">
    <text evidence="6">Part of the ABC transporter complex LpqY-SugA-SugB-SugC, which is highly specific for uptake of trehalose. Involved in the recycling of extracellular trehalose released from trehalose-containing molecules synthesized by M.tuberculosis. Trehalose uptake is essential for virulence. Responsible for energy coupling to the transport system.</text>
</comment>
<evidence type="ECO:0000256" key="7">
    <source>
        <dbReference type="ARBA" id="ARBA00063658"/>
    </source>
</evidence>
<dbReference type="InterPro" id="IPR017871">
    <property type="entry name" value="ABC_transporter-like_CS"/>
</dbReference>
<comment type="subcellular location">
    <subcellularLocation>
        <location evidence="1">Cell inner membrane</location>
        <topology evidence="1">Peripheral membrane protein</topology>
        <orientation evidence="1">Cytoplasmic side</orientation>
    </subcellularLocation>
</comment>
<dbReference type="GO" id="GO:0005524">
    <property type="term" value="F:ATP binding"/>
    <property type="evidence" value="ECO:0007669"/>
    <property type="project" value="UniProtKB-KW"/>
</dbReference>
<evidence type="ECO:0000256" key="6">
    <source>
        <dbReference type="ARBA" id="ARBA00056091"/>
    </source>
</evidence>
<keyword evidence="3" id="KW-0547">Nucleotide-binding</keyword>
<reference evidence="12 13" key="1">
    <citation type="submission" date="2020-07" db="EMBL/GenBank/DDBJ databases">
        <title>Complete genome and description of Corynebacterium incognita strain Marseille-Q3630 sp. nov.</title>
        <authorList>
            <person name="Boxberger M."/>
        </authorList>
    </citation>
    <scope>NUCLEOTIDE SEQUENCE [LARGE SCALE GENOMIC DNA]</scope>
    <source>
        <strain evidence="12 13">Marseille-Q3630</strain>
    </source>
</reference>
<keyword evidence="2" id="KW-0813">Transport</keyword>
<dbReference type="GO" id="GO:0043190">
    <property type="term" value="C:ATP-binding cassette (ABC) transporter complex"/>
    <property type="evidence" value="ECO:0007669"/>
    <property type="project" value="InterPro"/>
</dbReference>
<keyword evidence="13" id="KW-1185">Reference proteome</keyword>
<dbReference type="InterPro" id="IPR013611">
    <property type="entry name" value="Transp-assoc_OB_typ2"/>
</dbReference>